<dbReference type="STRING" id="658057.SAMN04488032_11123"/>
<dbReference type="CDD" id="cd16830">
    <property type="entry name" value="HemS-like_N"/>
    <property type="match status" value="1"/>
</dbReference>
<sequence length="353" mass="39104">MTATLSSADIRTAKRDATGVRDRDLADNLGISEAQLVAAFTGADGDHRVTRIAHHPDDVMPRITALGEVMALTRNESCVHERVGTFLDYRSGAHASMVLGPDIDTRIFPKHWAFGFAVETKTDKGTRQSLQFFDHAGDALQKIYLRDTSNHDAWPALIDVLKTNDQSYTISVVPRKDTEGAKVKADNRETLLTSWAALTDTHQFNRLCSKLGMNRLGAYRLASGEKWVRPVQPDCIEAFMNAVSQARQKVVLFVGNAGNIQIHWGTLDTIKPMGPWLNVLDPNFNLHLRNDHVAEVYVVEKPTKRGPAMSLEAFDAKGGLLFQCFGQRDGEDDDLAQWHGILSALPSLEEVMA</sequence>
<evidence type="ECO:0000259" key="1">
    <source>
        <dbReference type="Pfam" id="PF05171"/>
    </source>
</evidence>
<proteinExistence type="predicted"/>
<feature type="domain" description="Haemin-degrading HemS/ChuX" evidence="1">
    <location>
        <begin position="212"/>
        <end position="344"/>
    </location>
</feature>
<evidence type="ECO:0000313" key="2">
    <source>
        <dbReference type="EMBL" id="SLN57552.1"/>
    </source>
</evidence>
<dbReference type="Gene3D" id="3.40.1570.10">
    <property type="entry name" value="HemS/ChuS/ChuX like domains"/>
    <property type="match status" value="2"/>
</dbReference>
<dbReference type="RefSeq" id="WP_085850085.1">
    <property type="nucleotide sequence ID" value="NZ_FNZV01000011.1"/>
</dbReference>
<gene>
    <name evidence="2" type="primary">hemS</name>
    <name evidence="2" type="ORF">PAM7971_02978</name>
</gene>
<dbReference type="OrthoDB" id="316630at2"/>
<feature type="domain" description="Haemin-degrading HemS/ChuX" evidence="1">
    <location>
        <begin position="30"/>
        <end position="159"/>
    </location>
</feature>
<evidence type="ECO:0000313" key="3">
    <source>
        <dbReference type="Proteomes" id="UP000193307"/>
    </source>
</evidence>
<dbReference type="AlphaFoldDB" id="A0A1Y5TCV1"/>
<reference evidence="2 3" key="1">
    <citation type="submission" date="2017-03" db="EMBL/GenBank/DDBJ databases">
        <authorList>
            <person name="Afonso C.L."/>
            <person name="Miller P.J."/>
            <person name="Scott M.A."/>
            <person name="Spackman E."/>
            <person name="Goraichik I."/>
            <person name="Dimitrov K.M."/>
            <person name="Suarez D.L."/>
            <person name="Swayne D.E."/>
        </authorList>
    </citation>
    <scope>NUCLEOTIDE SEQUENCE [LARGE SCALE GENOMIC DNA]</scope>
    <source>
        <strain evidence="2 3">CECT 7971</strain>
    </source>
</reference>
<dbReference type="EMBL" id="FWFW01000011">
    <property type="protein sequence ID" value="SLN57552.1"/>
    <property type="molecule type" value="Genomic_DNA"/>
</dbReference>
<dbReference type="SUPFAM" id="SSF144064">
    <property type="entry name" value="Heme iron utilization protein-like"/>
    <property type="match status" value="1"/>
</dbReference>
<organism evidence="2 3">
    <name type="scientific">Pacificibacter marinus</name>
    <dbReference type="NCBI Taxonomy" id="658057"/>
    <lineage>
        <taxon>Bacteria</taxon>
        <taxon>Pseudomonadati</taxon>
        <taxon>Pseudomonadota</taxon>
        <taxon>Alphaproteobacteria</taxon>
        <taxon>Rhodobacterales</taxon>
        <taxon>Roseobacteraceae</taxon>
        <taxon>Pacificibacter</taxon>
    </lineage>
</organism>
<name>A0A1Y5TCV1_9RHOB</name>
<dbReference type="CDD" id="cd16831">
    <property type="entry name" value="HemS-like_C"/>
    <property type="match status" value="1"/>
</dbReference>
<dbReference type="Pfam" id="PF05171">
    <property type="entry name" value="HemS"/>
    <property type="match status" value="2"/>
</dbReference>
<keyword evidence="3" id="KW-1185">Reference proteome</keyword>
<protein>
    <submittedName>
        <fullName evidence="2">Hemin transport protein HemS</fullName>
    </submittedName>
</protein>
<accession>A0A1Y5TCV1</accession>
<dbReference type="InterPro" id="IPR007845">
    <property type="entry name" value="HemS/ChuX_dom"/>
</dbReference>
<dbReference type="InterPro" id="IPR053733">
    <property type="entry name" value="Heme_Transport_Util_sf"/>
</dbReference>
<dbReference type="Proteomes" id="UP000193307">
    <property type="component" value="Unassembled WGS sequence"/>
</dbReference>
<dbReference type="GO" id="GO:0006826">
    <property type="term" value="P:iron ion transport"/>
    <property type="evidence" value="ECO:0007669"/>
    <property type="project" value="InterPro"/>
</dbReference>